<dbReference type="RefSeq" id="WP_262399826.1">
    <property type="nucleotide sequence ID" value="NZ_JACRTB010000010.1"/>
</dbReference>
<accession>A0ABR7NIP9</accession>
<name>A0ABR7NIP9_9FIRM</name>
<keyword evidence="2" id="KW-1185">Reference proteome</keyword>
<dbReference type="Proteomes" id="UP000658131">
    <property type="component" value="Unassembled WGS sequence"/>
</dbReference>
<reference evidence="1 2" key="1">
    <citation type="submission" date="2020-08" db="EMBL/GenBank/DDBJ databases">
        <title>Genome public.</title>
        <authorList>
            <person name="Liu C."/>
            <person name="Sun Q."/>
        </authorList>
    </citation>
    <scope>NUCLEOTIDE SEQUENCE [LARGE SCALE GENOMIC DNA]</scope>
    <source>
        <strain evidence="1 2">BX1</strain>
    </source>
</reference>
<organism evidence="1 2">
    <name type="scientific">Yanshouia hominis</name>
    <dbReference type="NCBI Taxonomy" id="2763673"/>
    <lineage>
        <taxon>Bacteria</taxon>
        <taxon>Bacillati</taxon>
        <taxon>Bacillota</taxon>
        <taxon>Clostridia</taxon>
        <taxon>Eubacteriales</taxon>
        <taxon>Oscillospiraceae</taxon>
        <taxon>Yanshouia</taxon>
    </lineage>
</organism>
<comment type="caution">
    <text evidence="1">The sequence shown here is derived from an EMBL/GenBank/DDBJ whole genome shotgun (WGS) entry which is preliminary data.</text>
</comment>
<evidence type="ECO:0000313" key="1">
    <source>
        <dbReference type="EMBL" id="MBC8576293.1"/>
    </source>
</evidence>
<dbReference type="SUPFAM" id="SSF55021">
    <property type="entry name" value="ACT-like"/>
    <property type="match status" value="1"/>
</dbReference>
<sequence length="169" mass="17714">MKNNKELFLMSLLATDAADALSRFCGILGRWGCSLEGMNLTRDWSGDARLTAVVGGGAHQLDRIAQQAAKLCTVRSAALLSPRPLGEDETLHLSLRAGSLTHAEASHLCAAHGAMICGRTDSALRIEMTGDPAALAGFLSAAAPYGVLSAGVSNVSTFPMEEELLRAAY</sequence>
<gene>
    <name evidence="1" type="ORF">H8717_07725</name>
</gene>
<dbReference type="InterPro" id="IPR045865">
    <property type="entry name" value="ACT-like_dom_sf"/>
</dbReference>
<dbReference type="EMBL" id="JACRTB010000010">
    <property type="protein sequence ID" value="MBC8576293.1"/>
    <property type="molecule type" value="Genomic_DNA"/>
</dbReference>
<evidence type="ECO:0000313" key="2">
    <source>
        <dbReference type="Proteomes" id="UP000658131"/>
    </source>
</evidence>
<protein>
    <submittedName>
        <fullName evidence="1">Uncharacterized protein</fullName>
    </submittedName>
</protein>
<proteinExistence type="predicted"/>